<dbReference type="RefSeq" id="WP_209239028.1">
    <property type="nucleotide sequence ID" value="NZ_JADKMA010000035.1"/>
</dbReference>
<protein>
    <submittedName>
        <fullName evidence="1">SRPBCC family protein</fullName>
    </submittedName>
</protein>
<keyword evidence="2" id="KW-1185">Reference proteome</keyword>
<dbReference type="InterPro" id="IPR023393">
    <property type="entry name" value="START-like_dom_sf"/>
</dbReference>
<dbReference type="Pfam" id="PF10604">
    <property type="entry name" value="Polyketide_cyc2"/>
    <property type="match status" value="1"/>
</dbReference>
<gene>
    <name evidence="1" type="ORF">ITI46_09650</name>
</gene>
<proteinExistence type="predicted"/>
<dbReference type="SUPFAM" id="SSF55961">
    <property type="entry name" value="Bet v1-like"/>
    <property type="match status" value="1"/>
</dbReference>
<dbReference type="Proteomes" id="UP001519064">
    <property type="component" value="Unassembled WGS sequence"/>
</dbReference>
<sequence length="156" mass="17457">MIRVTVEQTVRCTPDAFLGLVMDPERYARVDAKLGHIDWVRREENVTEFKFRSRLPGLPGPAPKVVSRMELTPGEAVHVRYAPPPHNGLVRRVSSFAASFVCTPEGDVTRVVRTIEMGFPPGLRLLVEPVLRRTLRPDMEREVLGAKALMEGAEEG</sequence>
<accession>A0ABS3X985</accession>
<reference evidence="1 2" key="1">
    <citation type="submission" date="2020-11" db="EMBL/GenBank/DDBJ databases">
        <title>Streptomyces spirodelae sp. nov., isolated from duckweed.</title>
        <authorList>
            <person name="Saimee Y."/>
            <person name="Duangmal K."/>
        </authorList>
    </citation>
    <scope>NUCLEOTIDE SEQUENCE [LARGE SCALE GENOMIC DNA]</scope>
    <source>
        <strain evidence="1 2">S16-07</strain>
    </source>
</reference>
<name>A0ABS3X985_9ACTN</name>
<dbReference type="EMBL" id="JADKMA010000035">
    <property type="protein sequence ID" value="MBO8191933.1"/>
    <property type="molecule type" value="Genomic_DNA"/>
</dbReference>
<dbReference type="Gene3D" id="3.30.530.20">
    <property type="match status" value="1"/>
</dbReference>
<comment type="caution">
    <text evidence="1">The sequence shown here is derived from an EMBL/GenBank/DDBJ whole genome shotgun (WGS) entry which is preliminary data.</text>
</comment>
<evidence type="ECO:0000313" key="2">
    <source>
        <dbReference type="Proteomes" id="UP001519064"/>
    </source>
</evidence>
<organism evidence="1 2">
    <name type="scientific">Streptomyces oryzae</name>
    <dbReference type="NCBI Taxonomy" id="1434886"/>
    <lineage>
        <taxon>Bacteria</taxon>
        <taxon>Bacillati</taxon>
        <taxon>Actinomycetota</taxon>
        <taxon>Actinomycetes</taxon>
        <taxon>Kitasatosporales</taxon>
        <taxon>Streptomycetaceae</taxon>
        <taxon>Streptomyces</taxon>
    </lineage>
</organism>
<dbReference type="InterPro" id="IPR019587">
    <property type="entry name" value="Polyketide_cyclase/dehydratase"/>
</dbReference>
<evidence type="ECO:0000313" key="1">
    <source>
        <dbReference type="EMBL" id="MBO8191933.1"/>
    </source>
</evidence>